<reference evidence="10" key="1">
    <citation type="journal article" date="2013" name="Proc. Natl. Acad. Sci. U.S.A.">
        <title>Improving the coverage of the cyanobacterial phylum using diversity-driven genome sequencing.</title>
        <authorList>
            <person name="Shih P.M."/>
            <person name="Wu D."/>
            <person name="Latifi A."/>
            <person name="Axen S.D."/>
            <person name="Fewer D.P."/>
            <person name="Talla E."/>
            <person name="Calteau A."/>
            <person name="Cai F."/>
            <person name="Tandeau de Marsac N."/>
            <person name="Rippka R."/>
            <person name="Herdman M."/>
            <person name="Sivonen K."/>
            <person name="Coursin T."/>
            <person name="Laurent T."/>
            <person name="Goodwin L."/>
            <person name="Nolan M."/>
            <person name="Davenport K.W."/>
            <person name="Han C.S."/>
            <person name="Rubin E.M."/>
            <person name="Eisen J.A."/>
            <person name="Woyke T."/>
            <person name="Gugger M."/>
            <person name="Kerfeld C.A."/>
        </authorList>
    </citation>
    <scope>NUCLEOTIDE SEQUENCE [LARGE SCALE GENOMIC DNA]</scope>
    <source>
        <strain evidence="10">ATCC 29140 / PCC 7202</strain>
    </source>
</reference>
<evidence type="ECO:0000313" key="9">
    <source>
        <dbReference type="EMBL" id="AFZ48006.1"/>
    </source>
</evidence>
<dbReference type="HOGENOM" id="CLU_173132_0_0_3"/>
<proteinExistence type="predicted"/>
<keyword evidence="5" id="KW-0472">Membrane</keyword>
<keyword evidence="2" id="KW-0042">Antenna complex</keyword>
<accession>K9YM44</accession>
<dbReference type="Proteomes" id="UP000010483">
    <property type="component" value="Chromosome"/>
</dbReference>
<dbReference type="KEGG" id="csn:Cyast_2056"/>
<dbReference type="Pfam" id="PF01383">
    <property type="entry name" value="CpcD"/>
    <property type="match status" value="1"/>
</dbReference>
<feature type="region of interest" description="Disordered" evidence="7">
    <location>
        <begin position="80"/>
        <end position="110"/>
    </location>
</feature>
<dbReference type="EMBL" id="CP003940">
    <property type="protein sequence ID" value="AFZ48006.1"/>
    <property type="molecule type" value="Genomic_DNA"/>
</dbReference>
<sequence>MKKFNTVKTFANNPAIEERRFLFEVVGISQQGSNNLDYPIRQSGTSFIAVPYSRMNQEMTRINRLGGKIVNITPIGINTPVQAKSLSSSSETTTNNQPMTQAKDKKEKKR</sequence>
<evidence type="ECO:0000256" key="2">
    <source>
        <dbReference type="ARBA" id="ARBA00022549"/>
    </source>
</evidence>
<dbReference type="GO" id="GO:0030089">
    <property type="term" value="C:phycobilisome"/>
    <property type="evidence" value="ECO:0007669"/>
    <property type="project" value="UniProtKB-UniRule"/>
</dbReference>
<keyword evidence="10" id="KW-1185">Reference proteome</keyword>
<evidence type="ECO:0000256" key="1">
    <source>
        <dbReference type="ARBA" id="ARBA00004445"/>
    </source>
</evidence>
<evidence type="ECO:0000256" key="3">
    <source>
        <dbReference type="ARBA" id="ARBA00022738"/>
    </source>
</evidence>
<comment type="subcellular location">
    <subcellularLocation>
        <location evidence="1">Cellular thylakoid membrane</location>
        <topology evidence="1">Peripheral membrane protein</topology>
        <orientation evidence="1">Cytoplasmic side</orientation>
    </subcellularLocation>
</comment>
<feature type="domain" description="CpcD-like" evidence="8">
    <location>
        <begin position="18"/>
        <end position="75"/>
    </location>
</feature>
<dbReference type="eggNOG" id="COG0369">
    <property type="taxonomic scope" value="Bacteria"/>
</dbReference>
<evidence type="ECO:0000313" key="10">
    <source>
        <dbReference type="Proteomes" id="UP000010483"/>
    </source>
</evidence>
<dbReference type="PROSITE" id="PS51441">
    <property type="entry name" value="CPCD_LIKE"/>
    <property type="match status" value="1"/>
</dbReference>
<evidence type="ECO:0000256" key="4">
    <source>
        <dbReference type="ARBA" id="ARBA00023078"/>
    </source>
</evidence>
<organism evidence="9 10">
    <name type="scientific">Cyanobacterium stanieri (strain ATCC 29140 / PCC 7202)</name>
    <dbReference type="NCBI Taxonomy" id="292563"/>
    <lineage>
        <taxon>Bacteria</taxon>
        <taxon>Bacillati</taxon>
        <taxon>Cyanobacteriota</taxon>
        <taxon>Cyanophyceae</taxon>
        <taxon>Oscillatoriophycideae</taxon>
        <taxon>Chroococcales</taxon>
        <taxon>Geminocystaceae</taxon>
        <taxon>Cyanobacterium</taxon>
    </lineage>
</organism>
<keyword evidence="3 6" id="KW-0605">Phycobilisome</keyword>
<dbReference type="GO" id="GO:0031676">
    <property type="term" value="C:plasma membrane-derived thylakoid membrane"/>
    <property type="evidence" value="ECO:0007669"/>
    <property type="project" value="UniProtKB-SubCell"/>
</dbReference>
<gene>
    <name evidence="9" type="ordered locus">Cyast_2056</name>
</gene>
<evidence type="ECO:0000256" key="7">
    <source>
        <dbReference type="SAM" id="MobiDB-lite"/>
    </source>
</evidence>
<evidence type="ECO:0000259" key="8">
    <source>
        <dbReference type="PROSITE" id="PS51441"/>
    </source>
</evidence>
<feature type="compositionally biased region" description="Low complexity" evidence="7">
    <location>
        <begin position="85"/>
        <end position="94"/>
    </location>
</feature>
<keyword evidence="4" id="KW-0793">Thylakoid</keyword>
<dbReference type="AlphaFoldDB" id="K9YM44"/>
<evidence type="ECO:0000256" key="6">
    <source>
        <dbReference type="PROSITE-ProRule" id="PRU00771"/>
    </source>
</evidence>
<protein>
    <submittedName>
        <fullName evidence="9">CpcD phycobilisome linker domain protein</fullName>
    </submittedName>
</protein>
<evidence type="ECO:0000256" key="5">
    <source>
        <dbReference type="ARBA" id="ARBA00023136"/>
    </source>
</evidence>
<dbReference type="SMART" id="SM01094">
    <property type="entry name" value="CpcD"/>
    <property type="match status" value="1"/>
</dbReference>
<dbReference type="InterPro" id="IPR008213">
    <property type="entry name" value="CpcD-like_dom"/>
</dbReference>
<name>K9YM44_CYASC</name>
<dbReference type="BioCyc" id="CSTA292563:G1353-2060-MONOMER"/>
<dbReference type="STRING" id="292563.Cyast_2056"/>